<name>A0AAE1TUF4_9EUCA</name>
<reference evidence="1" key="1">
    <citation type="submission" date="2023-11" db="EMBL/GenBank/DDBJ databases">
        <title>Genome assemblies of two species of porcelain crab, Petrolisthes cinctipes and Petrolisthes manimaculis (Anomura: Porcellanidae).</title>
        <authorList>
            <person name="Angst P."/>
        </authorList>
    </citation>
    <scope>NUCLEOTIDE SEQUENCE</scope>
    <source>
        <strain evidence="1">PB745_02</strain>
        <tissue evidence="1">Gill</tissue>
    </source>
</reference>
<dbReference type="AlphaFoldDB" id="A0AAE1TUF4"/>
<accession>A0AAE1TUF4</accession>
<comment type="caution">
    <text evidence="1">The sequence shown here is derived from an EMBL/GenBank/DDBJ whole genome shotgun (WGS) entry which is preliminary data.</text>
</comment>
<proteinExistence type="predicted"/>
<dbReference type="EMBL" id="JAWZYT010003538">
    <property type="protein sequence ID" value="KAK4297951.1"/>
    <property type="molecule type" value="Genomic_DNA"/>
</dbReference>
<organism evidence="1 2">
    <name type="scientific">Petrolisthes manimaculis</name>
    <dbReference type="NCBI Taxonomy" id="1843537"/>
    <lineage>
        <taxon>Eukaryota</taxon>
        <taxon>Metazoa</taxon>
        <taxon>Ecdysozoa</taxon>
        <taxon>Arthropoda</taxon>
        <taxon>Crustacea</taxon>
        <taxon>Multicrustacea</taxon>
        <taxon>Malacostraca</taxon>
        <taxon>Eumalacostraca</taxon>
        <taxon>Eucarida</taxon>
        <taxon>Decapoda</taxon>
        <taxon>Pleocyemata</taxon>
        <taxon>Anomura</taxon>
        <taxon>Galatheoidea</taxon>
        <taxon>Porcellanidae</taxon>
        <taxon>Petrolisthes</taxon>
    </lineage>
</organism>
<evidence type="ECO:0000313" key="1">
    <source>
        <dbReference type="EMBL" id="KAK4297951.1"/>
    </source>
</evidence>
<protein>
    <submittedName>
        <fullName evidence="1">Uncharacterized protein</fullName>
    </submittedName>
</protein>
<dbReference type="Proteomes" id="UP001292094">
    <property type="component" value="Unassembled WGS sequence"/>
</dbReference>
<dbReference type="PROSITE" id="PS51257">
    <property type="entry name" value="PROKAR_LIPOPROTEIN"/>
    <property type="match status" value="1"/>
</dbReference>
<gene>
    <name evidence="1" type="ORF">Pmani_029662</name>
</gene>
<evidence type="ECO:0000313" key="2">
    <source>
        <dbReference type="Proteomes" id="UP001292094"/>
    </source>
</evidence>
<keyword evidence="2" id="KW-1185">Reference proteome</keyword>
<sequence>MRYSVRQRKQEIHISQAGTITAASCLASTLNHLASTLNHLASTLNHLASTLNHLASHYSLLLKGKHETSAEDGNAQSLQENSARLLNSLTSSSFNCDHLVNF</sequence>